<name>A0A8E2VKI5_9RHOB</name>
<accession>A0A8E2VKI5</accession>
<evidence type="ECO:0000313" key="3">
    <source>
        <dbReference type="Proteomes" id="UP000244037"/>
    </source>
</evidence>
<dbReference type="SUPFAM" id="SSF50891">
    <property type="entry name" value="Cyclophilin-like"/>
    <property type="match status" value="1"/>
</dbReference>
<dbReference type="EMBL" id="QAYC01000004">
    <property type="protein sequence ID" value="PTW50479.1"/>
    <property type="molecule type" value="Genomic_DNA"/>
</dbReference>
<dbReference type="InterPro" id="IPR041183">
    <property type="entry name" value="Cyclophilin-like"/>
</dbReference>
<proteinExistence type="predicted"/>
<reference evidence="2 3" key="1">
    <citation type="submission" date="2018-04" db="EMBL/GenBank/DDBJ databases">
        <title>Genomic Encyclopedia of Archaeal and Bacterial Type Strains, Phase II (KMG-II): from individual species to whole genera.</title>
        <authorList>
            <person name="Goeker M."/>
        </authorList>
    </citation>
    <scope>NUCLEOTIDE SEQUENCE [LARGE SCALE GENOMIC DNA]</scope>
    <source>
        <strain evidence="2 3">DSM 19783</strain>
    </source>
</reference>
<protein>
    <recommendedName>
        <fullName evidence="1">Cyclophilin-like domain-containing protein</fullName>
    </recommendedName>
</protein>
<comment type="caution">
    <text evidence="2">The sequence shown here is derived from an EMBL/GenBank/DDBJ whole genome shotgun (WGS) entry which is preliminary data.</text>
</comment>
<dbReference type="Gene3D" id="2.40.100.20">
    <property type="match status" value="1"/>
</dbReference>
<keyword evidence="3" id="KW-1185">Reference proteome</keyword>
<organism evidence="2 3">
    <name type="scientific">Rhodovulum kholense</name>
    <dbReference type="NCBI Taxonomy" id="453584"/>
    <lineage>
        <taxon>Bacteria</taxon>
        <taxon>Pseudomonadati</taxon>
        <taxon>Pseudomonadota</taxon>
        <taxon>Alphaproteobacteria</taxon>
        <taxon>Rhodobacterales</taxon>
        <taxon>Paracoccaceae</taxon>
        <taxon>Rhodovulum</taxon>
    </lineage>
</organism>
<evidence type="ECO:0000259" key="1">
    <source>
        <dbReference type="Pfam" id="PF18050"/>
    </source>
</evidence>
<dbReference type="Proteomes" id="UP000244037">
    <property type="component" value="Unassembled WGS sequence"/>
</dbReference>
<dbReference type="InterPro" id="IPR029000">
    <property type="entry name" value="Cyclophilin-like_dom_sf"/>
</dbReference>
<evidence type="ECO:0000313" key="2">
    <source>
        <dbReference type="EMBL" id="PTW50479.1"/>
    </source>
</evidence>
<feature type="domain" description="Cyclophilin-like" evidence="1">
    <location>
        <begin position="8"/>
        <end position="114"/>
    </location>
</feature>
<dbReference type="AlphaFoldDB" id="A0A8E2VKI5"/>
<dbReference type="Pfam" id="PF18050">
    <property type="entry name" value="Cyclophil_like2"/>
    <property type="match status" value="1"/>
</dbReference>
<gene>
    <name evidence="2" type="ORF">C8N38_104114</name>
</gene>
<dbReference type="OrthoDB" id="5298378at2"/>
<sequence length="117" mass="12663">MTRITFITGDAVLSATLDDTPWADDFASLLPMEVTLGDYHGIERVSDLPRKLRTEKPPARYAARAGDIATHAPWGNLAIFVKPFGATPGLVRLGAFDGDFGALLKSGRVPVRIEIAR</sequence>
<dbReference type="RefSeq" id="WP_108025597.1">
    <property type="nucleotide sequence ID" value="NZ_QAYC01000004.1"/>
</dbReference>